<dbReference type="InterPro" id="IPR016047">
    <property type="entry name" value="M23ase_b-sheet_dom"/>
</dbReference>
<dbReference type="Proteomes" id="UP000321034">
    <property type="component" value="Unassembled WGS sequence"/>
</dbReference>
<evidence type="ECO:0000259" key="2">
    <source>
        <dbReference type="Pfam" id="PF01551"/>
    </source>
</evidence>
<sequence>MSRRTRSVLFAVAASTVALLATAGATAAEAPDLTTLGWRWPVDTLRIVEPYAAPPHAYGAGHRGVDLAMDGGEVRAPSEGIIAFAGPVAGRGVVTIDHGGGLVTTLEPVEPLAQAGSSVSRGDIVAARSEGGHTPPGVLHFGVRLAGEYINPMLLLGGVPRAVLLPCC</sequence>
<keyword evidence="1" id="KW-0732">Signal</keyword>
<name>A0A5C8I4Y9_9MICO</name>
<dbReference type="OrthoDB" id="5245088at2"/>
<comment type="caution">
    <text evidence="3">The sequence shown here is derived from an EMBL/GenBank/DDBJ whole genome shotgun (WGS) entry which is preliminary data.</text>
</comment>
<dbReference type="InterPro" id="IPR011055">
    <property type="entry name" value="Dup_hybrid_motif"/>
</dbReference>
<feature type="chain" id="PRO_5023054233" evidence="1">
    <location>
        <begin position="28"/>
        <end position="168"/>
    </location>
</feature>
<evidence type="ECO:0000313" key="3">
    <source>
        <dbReference type="EMBL" id="TXK13271.1"/>
    </source>
</evidence>
<dbReference type="CDD" id="cd12797">
    <property type="entry name" value="M23_peptidase"/>
    <property type="match status" value="1"/>
</dbReference>
<dbReference type="SUPFAM" id="SSF51261">
    <property type="entry name" value="Duplicated hybrid motif"/>
    <property type="match status" value="1"/>
</dbReference>
<reference evidence="3 4" key="1">
    <citation type="submission" date="2019-08" db="EMBL/GenBank/DDBJ databases">
        <authorList>
            <person name="Dong K."/>
        </authorList>
    </citation>
    <scope>NUCLEOTIDE SEQUENCE [LARGE SCALE GENOMIC DNA]</scope>
    <source>
        <strain evidence="3 4">JCM14558</strain>
    </source>
</reference>
<accession>A0A5C8I4Y9</accession>
<dbReference type="InterPro" id="IPR050570">
    <property type="entry name" value="Cell_wall_metabolism_enzyme"/>
</dbReference>
<dbReference type="RefSeq" id="WP_147893936.1">
    <property type="nucleotide sequence ID" value="NZ_BAAANR010000001.1"/>
</dbReference>
<dbReference type="AlphaFoldDB" id="A0A5C8I4Y9"/>
<dbReference type="GO" id="GO:0004222">
    <property type="term" value="F:metalloendopeptidase activity"/>
    <property type="evidence" value="ECO:0007669"/>
    <property type="project" value="TreeGrafter"/>
</dbReference>
<gene>
    <name evidence="3" type="ORF">FVP77_07625</name>
</gene>
<dbReference type="PANTHER" id="PTHR21666:SF270">
    <property type="entry name" value="MUREIN HYDROLASE ACTIVATOR ENVC"/>
    <property type="match status" value="1"/>
</dbReference>
<feature type="signal peptide" evidence="1">
    <location>
        <begin position="1"/>
        <end position="27"/>
    </location>
</feature>
<dbReference type="EMBL" id="VRSV01000001">
    <property type="protein sequence ID" value="TXK13271.1"/>
    <property type="molecule type" value="Genomic_DNA"/>
</dbReference>
<keyword evidence="4" id="KW-1185">Reference proteome</keyword>
<evidence type="ECO:0000256" key="1">
    <source>
        <dbReference type="SAM" id="SignalP"/>
    </source>
</evidence>
<proteinExistence type="predicted"/>
<protein>
    <submittedName>
        <fullName evidence="3">M23 family metallopeptidase</fullName>
    </submittedName>
</protein>
<dbReference type="PANTHER" id="PTHR21666">
    <property type="entry name" value="PEPTIDASE-RELATED"/>
    <property type="match status" value="1"/>
</dbReference>
<dbReference type="Pfam" id="PF01551">
    <property type="entry name" value="Peptidase_M23"/>
    <property type="match status" value="1"/>
</dbReference>
<feature type="domain" description="M23ase beta-sheet core" evidence="2">
    <location>
        <begin position="61"/>
        <end position="152"/>
    </location>
</feature>
<organism evidence="3 4">
    <name type="scientific">Microbacterium hatanonis</name>
    <dbReference type="NCBI Taxonomy" id="404366"/>
    <lineage>
        <taxon>Bacteria</taxon>
        <taxon>Bacillati</taxon>
        <taxon>Actinomycetota</taxon>
        <taxon>Actinomycetes</taxon>
        <taxon>Micrococcales</taxon>
        <taxon>Microbacteriaceae</taxon>
        <taxon>Microbacterium</taxon>
    </lineage>
</organism>
<dbReference type="Gene3D" id="2.70.70.10">
    <property type="entry name" value="Glucose Permease (Domain IIA)"/>
    <property type="match status" value="1"/>
</dbReference>
<evidence type="ECO:0000313" key="4">
    <source>
        <dbReference type="Proteomes" id="UP000321034"/>
    </source>
</evidence>